<feature type="compositionally biased region" description="Polar residues" evidence="4">
    <location>
        <begin position="287"/>
        <end position="306"/>
    </location>
</feature>
<dbReference type="PANTHER" id="PTHR15574">
    <property type="entry name" value="WD REPEAT DOMAIN-CONTAINING FAMILY"/>
    <property type="match status" value="1"/>
</dbReference>
<keyword evidence="6" id="KW-1185">Reference proteome</keyword>
<organism evidence="5 6">
    <name type="scientific">Anopheles quadriannulatus</name>
    <name type="common">Mosquito</name>
    <dbReference type="NCBI Taxonomy" id="34691"/>
    <lineage>
        <taxon>Eukaryota</taxon>
        <taxon>Metazoa</taxon>
        <taxon>Ecdysozoa</taxon>
        <taxon>Arthropoda</taxon>
        <taxon>Hexapoda</taxon>
        <taxon>Insecta</taxon>
        <taxon>Pterygota</taxon>
        <taxon>Neoptera</taxon>
        <taxon>Endopterygota</taxon>
        <taxon>Diptera</taxon>
        <taxon>Nematocera</taxon>
        <taxon>Culicoidea</taxon>
        <taxon>Culicidae</taxon>
        <taxon>Anophelinae</taxon>
        <taxon>Anopheles</taxon>
    </lineage>
</organism>
<accession>A0A182WTR3</accession>
<feature type="repeat" description="WD" evidence="3">
    <location>
        <begin position="378"/>
        <end position="419"/>
    </location>
</feature>
<feature type="compositionally biased region" description="Acidic residues" evidence="4">
    <location>
        <begin position="223"/>
        <end position="244"/>
    </location>
</feature>
<dbReference type="GO" id="GO:0005737">
    <property type="term" value="C:cytoplasm"/>
    <property type="evidence" value="ECO:0007669"/>
    <property type="project" value="TreeGrafter"/>
</dbReference>
<dbReference type="PROSITE" id="PS50294">
    <property type="entry name" value="WD_REPEATS_REGION"/>
    <property type="match status" value="1"/>
</dbReference>
<dbReference type="PANTHER" id="PTHR15574:SF21">
    <property type="entry name" value="DDB1- AND CUL4-ASSOCIATED FACTOR 8"/>
    <property type="match status" value="1"/>
</dbReference>
<evidence type="ECO:0000256" key="2">
    <source>
        <dbReference type="ARBA" id="ARBA00022737"/>
    </source>
</evidence>
<proteinExistence type="predicted"/>
<evidence type="ECO:0000256" key="4">
    <source>
        <dbReference type="SAM" id="MobiDB-lite"/>
    </source>
</evidence>
<evidence type="ECO:0000313" key="6">
    <source>
        <dbReference type="Proteomes" id="UP000076407"/>
    </source>
</evidence>
<feature type="compositionally biased region" description="Low complexity" evidence="4">
    <location>
        <begin position="96"/>
        <end position="107"/>
    </location>
</feature>
<dbReference type="SMART" id="SM00320">
    <property type="entry name" value="WD40"/>
    <property type="match status" value="7"/>
</dbReference>
<feature type="region of interest" description="Disordered" evidence="4">
    <location>
        <begin position="265"/>
        <end position="306"/>
    </location>
</feature>
<dbReference type="GO" id="GO:0080008">
    <property type="term" value="C:Cul4-RING E3 ubiquitin ligase complex"/>
    <property type="evidence" value="ECO:0007669"/>
    <property type="project" value="TreeGrafter"/>
</dbReference>
<feature type="compositionally biased region" description="Low complexity" evidence="4">
    <location>
        <begin position="32"/>
        <end position="57"/>
    </location>
</feature>
<feature type="compositionally biased region" description="Low complexity" evidence="4">
    <location>
        <begin position="265"/>
        <end position="286"/>
    </location>
</feature>
<keyword evidence="2" id="KW-0677">Repeat</keyword>
<evidence type="ECO:0000256" key="1">
    <source>
        <dbReference type="ARBA" id="ARBA00022574"/>
    </source>
</evidence>
<dbReference type="EnsemblMetazoa" id="AQUA000918-RA">
    <property type="protein sequence ID" value="AQUA000918-PA"/>
    <property type="gene ID" value="AQUA000918"/>
</dbReference>
<dbReference type="VEuPathDB" id="VectorBase:AQUA000918"/>
<reference evidence="5" key="1">
    <citation type="submission" date="2020-05" db="UniProtKB">
        <authorList>
            <consortium name="EnsemblMetazoa"/>
        </authorList>
    </citation>
    <scope>IDENTIFICATION</scope>
    <source>
        <strain evidence="5">SANGQUA</strain>
    </source>
</reference>
<sequence length="767" mass="84377">MDESGSKGGGDKETDENSPPKKAKTVHHPQPSTSSSSSSSLSGRAASSSNMASTSSACGCGATATESKNASASAPEDRQSESTANDPPAAPRNRRPASAAPAAAAANVRSRTPSRDRNAAERNASSSSDEDAAVDDAYFHHLEQSVRRLVHRNVRNLGSLRSRQRNDGDDGADGAANAAADDNEAGSGSDGGDHREEIRIRNQLADNIAELLAPGFLPNELEEEYDTPSEVDSAEADLYDDEDNNWPAGGLQRRRRLFGMEEVNHLSSDSSHSSLSSASTASSSTDGSESYIQSSESDFVSMQEPSDQCDENVHNLECLQTSSVKCKWNIVREISQRQHGIAFHRPPATVGRYNPIQFQTRAYGSVHLVQRLGLLHKLAHHTGCVNSLNFHPSGKLLASGSDDLRINLWHWESKKLLKSIRSGHKNNVFQTKFMTCDGYGSEIEIISTGRDGHVRHTTVKSCGQAVTKVIFRSQHPIHKVAIPARNDLTFLMAGEDEKVRLCDMRQAKMQTVVDVGLRLYSIATHPYDTEFCVSGSGSAVRVYDLRRAQKPLRMLFVGEQGEGLRSYSSITCAVYNHDGTEILASYSDDDIYLFKLAEAEAEMVIPTERFRGHCNVQTIKGVSFFGPRSEFVVSGSDCGYVYIWEKSSRRIVNWLRSNPGEVVNCLEPHPAFPILATSGVDNDIKVWVPKGLRDEQTAPVFEWNDLKRYVRRNVHSRTQHRNDFSIRSASNLSRIFPAFAYGPRASLFDTLDDDDEPVRPRLDCNPS</sequence>
<dbReference type="InterPro" id="IPR036322">
    <property type="entry name" value="WD40_repeat_dom_sf"/>
</dbReference>
<dbReference type="PROSITE" id="PS50082">
    <property type="entry name" value="WD_REPEATS_2"/>
    <property type="match status" value="1"/>
</dbReference>
<dbReference type="AlphaFoldDB" id="A0A182WTR3"/>
<dbReference type="Pfam" id="PF00400">
    <property type="entry name" value="WD40"/>
    <property type="match status" value="3"/>
</dbReference>
<evidence type="ECO:0000313" key="5">
    <source>
        <dbReference type="EnsemblMetazoa" id="AQUA000918-PA"/>
    </source>
</evidence>
<name>A0A182WTR3_ANOQN</name>
<dbReference type="Gene3D" id="2.130.10.10">
    <property type="entry name" value="YVTN repeat-like/Quinoprotein amine dehydrogenase"/>
    <property type="match status" value="1"/>
</dbReference>
<feature type="region of interest" description="Disordered" evidence="4">
    <location>
        <begin position="1"/>
        <end position="132"/>
    </location>
</feature>
<keyword evidence="1 3" id="KW-0853">WD repeat</keyword>
<feature type="region of interest" description="Disordered" evidence="4">
    <location>
        <begin position="160"/>
        <end position="194"/>
    </location>
</feature>
<protein>
    <submittedName>
        <fullName evidence="5">Uncharacterized protein</fullName>
    </submittedName>
</protein>
<evidence type="ECO:0000256" key="3">
    <source>
        <dbReference type="PROSITE-ProRule" id="PRU00221"/>
    </source>
</evidence>
<dbReference type="InterPro" id="IPR015943">
    <property type="entry name" value="WD40/YVTN_repeat-like_dom_sf"/>
</dbReference>
<feature type="region of interest" description="Disordered" evidence="4">
    <location>
        <begin position="223"/>
        <end position="247"/>
    </location>
</feature>
<dbReference type="InterPro" id="IPR045151">
    <property type="entry name" value="DCAF8"/>
</dbReference>
<dbReference type="SUPFAM" id="SSF50978">
    <property type="entry name" value="WD40 repeat-like"/>
    <property type="match status" value="1"/>
</dbReference>
<dbReference type="InterPro" id="IPR001680">
    <property type="entry name" value="WD40_rpt"/>
</dbReference>
<dbReference type="Proteomes" id="UP000076407">
    <property type="component" value="Unassembled WGS sequence"/>
</dbReference>
<dbReference type="STRING" id="34691.A0A182WTR3"/>